<dbReference type="Proteomes" id="UP000054843">
    <property type="component" value="Unassembled WGS sequence"/>
</dbReference>
<name>A0A0V1M4M5_9BILA</name>
<organism evidence="1 2">
    <name type="scientific">Trichinella papuae</name>
    <dbReference type="NCBI Taxonomy" id="268474"/>
    <lineage>
        <taxon>Eukaryota</taxon>
        <taxon>Metazoa</taxon>
        <taxon>Ecdysozoa</taxon>
        <taxon>Nematoda</taxon>
        <taxon>Enoplea</taxon>
        <taxon>Dorylaimia</taxon>
        <taxon>Trichinellida</taxon>
        <taxon>Trichinellidae</taxon>
        <taxon>Trichinella</taxon>
    </lineage>
</organism>
<evidence type="ECO:0000313" key="1">
    <source>
        <dbReference type="EMBL" id="KRZ66705.1"/>
    </source>
</evidence>
<dbReference type="EMBL" id="JYDO01000229">
    <property type="protein sequence ID" value="KRZ66705.1"/>
    <property type="molecule type" value="Genomic_DNA"/>
</dbReference>
<accession>A0A0V1M4M5</accession>
<gene>
    <name evidence="1" type="ORF">T10_3316</name>
</gene>
<reference evidence="1 2" key="1">
    <citation type="submission" date="2015-01" db="EMBL/GenBank/DDBJ databases">
        <title>Evolution of Trichinella species and genotypes.</title>
        <authorList>
            <person name="Korhonen P.K."/>
            <person name="Edoardo P."/>
            <person name="Giuseppe L.R."/>
            <person name="Gasser R.B."/>
        </authorList>
    </citation>
    <scope>NUCLEOTIDE SEQUENCE [LARGE SCALE GENOMIC DNA]</scope>
    <source>
        <strain evidence="1">ISS1980</strain>
    </source>
</reference>
<keyword evidence="2" id="KW-1185">Reference proteome</keyword>
<proteinExistence type="predicted"/>
<protein>
    <submittedName>
        <fullName evidence="1">Uncharacterized protein</fullName>
    </submittedName>
</protein>
<evidence type="ECO:0000313" key="2">
    <source>
        <dbReference type="Proteomes" id="UP000054843"/>
    </source>
</evidence>
<sequence length="116" mass="13134">MEGELVLRKRYVVEKRVQSCLGESCSGPDKILVVRILCRGNGTVQKGSLLGCSGESRRPSKKWKVSWCGENGTWRKKNCRNLFWGKLARDGQNSTGVYFLGRERHVAERKPPRLIG</sequence>
<dbReference type="AlphaFoldDB" id="A0A0V1M4M5"/>
<comment type="caution">
    <text evidence="1">The sequence shown here is derived from an EMBL/GenBank/DDBJ whole genome shotgun (WGS) entry which is preliminary data.</text>
</comment>